<evidence type="ECO:0000256" key="13">
    <source>
        <dbReference type="PIRSR" id="PIRSR000081-2"/>
    </source>
</evidence>
<evidence type="ECO:0000256" key="10">
    <source>
        <dbReference type="ARBA" id="ARBA00023136"/>
    </source>
</evidence>
<dbReference type="GO" id="GO:0031676">
    <property type="term" value="C:plasma membrane-derived thylakoid membrane"/>
    <property type="evidence" value="ECO:0007669"/>
    <property type="project" value="UniProtKB-SubCell"/>
</dbReference>
<gene>
    <name evidence="15" type="primary">apcD</name>
</gene>
<protein>
    <submittedName>
        <fullName evidence="15">Allophycocyanin ApcD subunit</fullName>
    </submittedName>
</protein>
<evidence type="ECO:0000256" key="3">
    <source>
        <dbReference type="ARBA" id="ARBA00022448"/>
    </source>
</evidence>
<comment type="subcellular location">
    <subcellularLocation>
        <location evidence="1 14">Cellular thylakoid membrane</location>
        <topology evidence="1 14">Peripheral membrane protein</topology>
        <orientation evidence="1 14">Cytoplasmic side</orientation>
    </subcellularLocation>
</comment>
<feature type="binding site" evidence="12">
    <location>
        <position position="81"/>
    </location>
    <ligand>
        <name>(2R,3E)-phycocyanobilin</name>
        <dbReference type="ChEBI" id="CHEBI:85275"/>
        <label>1</label>
    </ligand>
</feature>
<feature type="modified residue" description="N4-methylasparagine" evidence="13">
    <location>
        <position position="71"/>
    </location>
</feature>
<dbReference type="PANTHER" id="PTHR34011:SF2">
    <property type="entry name" value="ALLOPHYCOCYANIN ALPHA CHAIN"/>
    <property type="match status" value="1"/>
</dbReference>
<keyword evidence="4 14" id="KW-0602">Photosynthesis</keyword>
<evidence type="ECO:0000313" key="15">
    <source>
        <dbReference type="EMBL" id="APQ41693.1"/>
    </source>
</evidence>
<keyword evidence="5" id="KW-0042">Antenna complex</keyword>
<dbReference type="GO" id="GO:0030089">
    <property type="term" value="C:phycobilisome"/>
    <property type="evidence" value="ECO:0007669"/>
    <property type="project" value="UniProtKB-KW"/>
</dbReference>
<evidence type="ECO:0000256" key="1">
    <source>
        <dbReference type="ARBA" id="ARBA00004445"/>
    </source>
</evidence>
<evidence type="ECO:0000256" key="12">
    <source>
        <dbReference type="PIRSR" id="PIRSR000081-1"/>
    </source>
</evidence>
<feature type="binding site" evidence="12">
    <location>
        <position position="71"/>
    </location>
    <ligand>
        <name>(2R,3E)-phycocyanobilin</name>
        <dbReference type="ChEBI" id="CHEBI:85275"/>
        <label>1</label>
    </ligand>
</feature>
<keyword evidence="8 14" id="KW-0157">Chromophore</keyword>
<dbReference type="PANTHER" id="PTHR34011">
    <property type="entry name" value="PHYCOBILISOME 32.1 KDA LINKER POLYPEPTIDE, PHYCOCYANIN-ASSOCIATED, ROD 2-RELATED"/>
    <property type="match status" value="1"/>
</dbReference>
<dbReference type="GO" id="GO:0015979">
    <property type="term" value="P:photosynthesis"/>
    <property type="evidence" value="ECO:0007669"/>
    <property type="project" value="UniProtKB-KW"/>
</dbReference>
<keyword evidence="6 14" id="KW-0605">Phycobilisome</keyword>
<dbReference type="PIRSF" id="PIRSF000081">
    <property type="entry name" value="Phycocyanin"/>
    <property type="match status" value="1"/>
</dbReference>
<evidence type="ECO:0000256" key="11">
    <source>
        <dbReference type="ARBA" id="ARBA00023307"/>
    </source>
</evidence>
<dbReference type="AlphaFoldDB" id="A0A1L6BXG2"/>
<dbReference type="InterPro" id="IPR038719">
    <property type="entry name" value="Phycobilisome_asu/bsu_sf"/>
</dbReference>
<dbReference type="Gene3D" id="1.10.490.20">
    <property type="entry name" value="Phycocyanins"/>
    <property type="match status" value="1"/>
</dbReference>
<evidence type="ECO:0000256" key="5">
    <source>
        <dbReference type="ARBA" id="ARBA00022549"/>
    </source>
</evidence>
<organism evidence="15">
    <name type="scientific">Synechococcus sp. OH20</name>
    <dbReference type="NCBI Taxonomy" id="139337"/>
    <lineage>
        <taxon>Bacteria</taxon>
        <taxon>Bacillati</taxon>
        <taxon>Cyanobacteriota</taxon>
        <taxon>Cyanophyceae</taxon>
        <taxon>Synechococcales</taxon>
        <taxon>Synechococcaceae</taxon>
        <taxon>Synechococcus</taxon>
    </lineage>
</organism>
<evidence type="ECO:0000256" key="7">
    <source>
        <dbReference type="ARBA" id="ARBA00022982"/>
    </source>
</evidence>
<proteinExistence type="inferred from homology"/>
<keyword evidence="10 14" id="KW-0472">Membrane</keyword>
<evidence type="ECO:0000256" key="8">
    <source>
        <dbReference type="ARBA" id="ARBA00022991"/>
    </source>
</evidence>
<keyword evidence="7 14" id="KW-0249">Electron transport</keyword>
<dbReference type="CDD" id="cd12125">
    <property type="entry name" value="APC_alpha"/>
    <property type="match status" value="1"/>
</dbReference>
<feature type="non-terminal residue" evidence="15">
    <location>
        <position position="161"/>
    </location>
</feature>
<keyword evidence="11 14" id="KW-0089">Bile pigment</keyword>
<comment type="similarity">
    <text evidence="2 14">Belongs to the phycobiliprotein family.</text>
</comment>
<reference evidence="15" key="1">
    <citation type="journal article" date="2016" name="ISME J.">
        <title>Photosynthetic temperature adaptation during niche diversification of the thermophilic cyanobacterium Synechococcus A/B clade.</title>
        <authorList>
            <person name="Pedersen D."/>
            <person name="Miller S.R."/>
        </authorList>
    </citation>
    <scope>NUCLEOTIDE SEQUENCE</scope>
    <source>
        <strain evidence="15">OH20</strain>
    </source>
</reference>
<dbReference type="SUPFAM" id="SSF46458">
    <property type="entry name" value="Globin-like"/>
    <property type="match status" value="1"/>
</dbReference>
<dbReference type="RefSeq" id="WP_414335004.1">
    <property type="nucleotide sequence ID" value="NZ_JANSIQ010000016.1"/>
</dbReference>
<dbReference type="InterPro" id="IPR009050">
    <property type="entry name" value="Globin-like_sf"/>
</dbReference>
<evidence type="ECO:0000256" key="9">
    <source>
        <dbReference type="ARBA" id="ARBA00023078"/>
    </source>
</evidence>
<accession>A0A1L6BXG2</accession>
<dbReference type="InterPro" id="IPR012128">
    <property type="entry name" value="Phycobilisome_asu/bsu"/>
</dbReference>
<keyword evidence="3 14" id="KW-0813">Transport</keyword>
<dbReference type="EMBL" id="KX758266">
    <property type="protein sequence ID" value="APQ41693.1"/>
    <property type="molecule type" value="Genomic_DNA"/>
</dbReference>
<evidence type="ECO:0000256" key="4">
    <source>
        <dbReference type="ARBA" id="ARBA00022531"/>
    </source>
</evidence>
<evidence type="ECO:0000256" key="14">
    <source>
        <dbReference type="RuleBase" id="RU004438"/>
    </source>
</evidence>
<evidence type="ECO:0000256" key="2">
    <source>
        <dbReference type="ARBA" id="ARBA00008182"/>
    </source>
</evidence>
<keyword evidence="9 14" id="KW-0793">Thylakoid</keyword>
<evidence type="ECO:0000256" key="6">
    <source>
        <dbReference type="ARBA" id="ARBA00022738"/>
    </source>
</evidence>
<name>A0A1L6BXG2_9SYNE</name>
<dbReference type="Pfam" id="PF00502">
    <property type="entry name" value="Phycobilisome"/>
    <property type="match status" value="1"/>
</dbReference>
<sequence length="161" mass="18264">MSVINQIIETADDQLRYLSVSELEAIRNYMTTGERRLQIAQVLTENKKRIIDEAQKRLFAKRPEYVQPGGNAYGDKRYNQCLRDYDWYLRLVTYGIIAGSKEPIESIGLIGVREMYNALNVPIAGMIDAMVFLKEAALSLLDPDSAAEAAPYFDYIINAMS</sequence>